<dbReference type="InterPro" id="IPR005158">
    <property type="entry name" value="BTAD"/>
</dbReference>
<proteinExistence type="predicted"/>
<reference evidence="2" key="1">
    <citation type="submission" date="2020-12" db="EMBL/GenBank/DDBJ databases">
        <title>Bacterial taxonomy.</title>
        <authorList>
            <person name="Pan X."/>
        </authorList>
    </citation>
    <scope>NUCLEOTIDE SEQUENCE</scope>
    <source>
        <strain evidence="2">KCTC 52957</strain>
    </source>
</reference>
<feature type="domain" description="Bacterial transcriptional activator" evidence="1">
    <location>
        <begin position="99"/>
        <end position="239"/>
    </location>
</feature>
<dbReference type="PANTHER" id="PTHR35807">
    <property type="entry name" value="TRANSCRIPTIONAL REGULATOR REDD-RELATED"/>
    <property type="match status" value="1"/>
</dbReference>
<name>A0A934IIR9_9RHOB</name>
<dbReference type="EMBL" id="JAEKPD010000013">
    <property type="protein sequence ID" value="MBJ3763676.1"/>
    <property type="molecule type" value="Genomic_DNA"/>
</dbReference>
<protein>
    <recommendedName>
        <fullName evidence="1">Bacterial transcriptional activator domain-containing protein</fullName>
    </recommendedName>
</protein>
<sequence>MPDLTIRHFGGLSLASRKTPVQLPGDFPAPLLGFLTLHLGKPVARSMIAGTLWPDLSEHRARRALSTALWRLTSVEALAPHILRSRKSVRLGRGASVWSDLSAMTRHLARSLGCASRAPRQAAARLERAIALAEGGPAFAELPGDWAAEARFTLENAQCDALFLGARIASELGCGERLNRYAARLLRLEPYREDIRRLQIEHALADGHRLFARHLYEQYVAIMEREFGERPGFAFADLAPDQPERGARPDAFGPALSAIRARLGRVERALAERPNARDAGAGRTALA</sequence>
<comment type="caution">
    <text evidence="2">The sequence shown here is derived from an EMBL/GenBank/DDBJ whole genome shotgun (WGS) entry which is preliminary data.</text>
</comment>
<organism evidence="2 3">
    <name type="scientific">Palleronia pontilimi</name>
    <dbReference type="NCBI Taxonomy" id="1964209"/>
    <lineage>
        <taxon>Bacteria</taxon>
        <taxon>Pseudomonadati</taxon>
        <taxon>Pseudomonadota</taxon>
        <taxon>Alphaproteobacteria</taxon>
        <taxon>Rhodobacterales</taxon>
        <taxon>Roseobacteraceae</taxon>
        <taxon>Palleronia</taxon>
    </lineage>
</organism>
<evidence type="ECO:0000259" key="1">
    <source>
        <dbReference type="SMART" id="SM01043"/>
    </source>
</evidence>
<dbReference type="Pfam" id="PF03704">
    <property type="entry name" value="BTAD"/>
    <property type="match status" value="1"/>
</dbReference>
<evidence type="ECO:0000313" key="3">
    <source>
        <dbReference type="Proteomes" id="UP000642488"/>
    </source>
</evidence>
<keyword evidence="3" id="KW-1185">Reference proteome</keyword>
<dbReference type="InterPro" id="IPR036388">
    <property type="entry name" value="WH-like_DNA-bd_sf"/>
</dbReference>
<dbReference type="AlphaFoldDB" id="A0A934IIR9"/>
<accession>A0A934IIR9</accession>
<dbReference type="InterPro" id="IPR011990">
    <property type="entry name" value="TPR-like_helical_dom_sf"/>
</dbReference>
<dbReference type="Gene3D" id="1.25.40.10">
    <property type="entry name" value="Tetratricopeptide repeat domain"/>
    <property type="match status" value="1"/>
</dbReference>
<dbReference type="Proteomes" id="UP000642488">
    <property type="component" value="Unassembled WGS sequence"/>
</dbReference>
<dbReference type="RefSeq" id="WP_198916851.1">
    <property type="nucleotide sequence ID" value="NZ_JAEKPD010000013.1"/>
</dbReference>
<dbReference type="InterPro" id="IPR051677">
    <property type="entry name" value="AfsR-DnrI-RedD_regulator"/>
</dbReference>
<gene>
    <name evidence="2" type="ORF">ILP92_13040</name>
</gene>
<dbReference type="SMART" id="SM01043">
    <property type="entry name" value="BTAD"/>
    <property type="match status" value="1"/>
</dbReference>
<evidence type="ECO:0000313" key="2">
    <source>
        <dbReference type="EMBL" id="MBJ3763676.1"/>
    </source>
</evidence>
<dbReference type="Gene3D" id="1.10.10.10">
    <property type="entry name" value="Winged helix-like DNA-binding domain superfamily/Winged helix DNA-binding domain"/>
    <property type="match status" value="1"/>
</dbReference>
<dbReference type="SUPFAM" id="SSF48452">
    <property type="entry name" value="TPR-like"/>
    <property type="match status" value="1"/>
</dbReference>